<evidence type="ECO:0000256" key="1">
    <source>
        <dbReference type="ARBA" id="ARBA00004635"/>
    </source>
</evidence>
<keyword evidence="2 7" id="KW-0732">Signal</keyword>
<dbReference type="PANTHER" id="PTHR30429">
    <property type="entry name" value="D-METHIONINE-BINDING LIPOPROTEIN METQ"/>
    <property type="match status" value="1"/>
</dbReference>
<name>A0ABQ1ILY1_9GAMM</name>
<evidence type="ECO:0000256" key="7">
    <source>
        <dbReference type="SAM" id="SignalP"/>
    </source>
</evidence>
<keyword evidence="3" id="KW-0472">Membrane</keyword>
<feature type="chain" id="PRO_5046341171" description="Lipoprotein" evidence="7">
    <location>
        <begin position="25"/>
        <end position="270"/>
    </location>
</feature>
<evidence type="ECO:0000256" key="5">
    <source>
        <dbReference type="ARBA" id="ARBA00023288"/>
    </source>
</evidence>
<sequence>MRRTLLKLPLLALAFAALPLSVIAADADKKEIVIGTTVGDFADMVSESIKPYLEQQGYQVKLVEFTDYVIPNMALAEGSLDVNCFQHKPYLDSFIKDRKLDLTPITQVPTGPMGLYSGKQSSLEQVKAGSTVAIPNDPTNQARALLMLADLGWIELKTDIDPLKASEFDIASNSKGIKLVALEAAQLPRARQDVDFAVINGNYAASSGIAFGDGLFLERSYDFINWVVIRSEDQQQPFVQDVIAAYNSDAFKDYAVKRFEGYKYPESWEQ</sequence>
<dbReference type="Pfam" id="PF03180">
    <property type="entry name" value="Lipoprotein_9"/>
    <property type="match status" value="1"/>
</dbReference>
<dbReference type="InterPro" id="IPR004872">
    <property type="entry name" value="Lipoprotein_NlpA"/>
</dbReference>
<dbReference type="SUPFAM" id="SSF53850">
    <property type="entry name" value="Periplasmic binding protein-like II"/>
    <property type="match status" value="1"/>
</dbReference>
<organism evidence="8 9">
    <name type="scientific">Oceanisphaera marina</name>
    <dbReference type="NCBI Taxonomy" id="2017550"/>
    <lineage>
        <taxon>Bacteria</taxon>
        <taxon>Pseudomonadati</taxon>
        <taxon>Pseudomonadota</taxon>
        <taxon>Gammaproteobacteria</taxon>
        <taxon>Aeromonadales</taxon>
        <taxon>Aeromonadaceae</taxon>
        <taxon>Oceanisphaera</taxon>
    </lineage>
</organism>
<dbReference type="Gene3D" id="3.40.190.10">
    <property type="entry name" value="Periplasmic binding protein-like II"/>
    <property type="match status" value="2"/>
</dbReference>
<comment type="caution">
    <text evidence="8">The sequence shown here is derived from an EMBL/GenBank/DDBJ whole genome shotgun (WGS) entry which is preliminary data.</text>
</comment>
<dbReference type="RefSeq" id="WP_188629910.1">
    <property type="nucleotide sequence ID" value="NZ_BMKE01000014.1"/>
</dbReference>
<protein>
    <recommendedName>
        <fullName evidence="6">Lipoprotein</fullName>
    </recommendedName>
</protein>
<evidence type="ECO:0000256" key="4">
    <source>
        <dbReference type="ARBA" id="ARBA00023139"/>
    </source>
</evidence>
<keyword evidence="5 6" id="KW-0449">Lipoprotein</keyword>
<feature type="signal peptide" evidence="7">
    <location>
        <begin position="1"/>
        <end position="24"/>
    </location>
</feature>
<comment type="similarity">
    <text evidence="6">Belongs to the nlpA lipoprotein family.</text>
</comment>
<dbReference type="PANTHER" id="PTHR30429:SF0">
    <property type="entry name" value="METHIONINE-BINDING LIPOPROTEIN METQ"/>
    <property type="match status" value="1"/>
</dbReference>
<evidence type="ECO:0000313" key="9">
    <source>
        <dbReference type="Proteomes" id="UP000646152"/>
    </source>
</evidence>
<evidence type="ECO:0000256" key="3">
    <source>
        <dbReference type="ARBA" id="ARBA00023136"/>
    </source>
</evidence>
<dbReference type="Proteomes" id="UP000646152">
    <property type="component" value="Unassembled WGS sequence"/>
</dbReference>
<proteinExistence type="inferred from homology"/>
<evidence type="ECO:0000313" key="8">
    <source>
        <dbReference type="EMBL" id="GGB46091.1"/>
    </source>
</evidence>
<gene>
    <name evidence="8" type="ORF">GCM10011502_19330</name>
</gene>
<evidence type="ECO:0000256" key="6">
    <source>
        <dbReference type="PIRNR" id="PIRNR002854"/>
    </source>
</evidence>
<comment type="subcellular location">
    <subcellularLocation>
        <location evidence="1">Membrane</location>
        <topology evidence="1">Lipid-anchor</topology>
    </subcellularLocation>
</comment>
<accession>A0ABQ1ILY1</accession>
<keyword evidence="4" id="KW-0564">Palmitate</keyword>
<dbReference type="EMBL" id="BMKE01000014">
    <property type="protein sequence ID" value="GGB46091.1"/>
    <property type="molecule type" value="Genomic_DNA"/>
</dbReference>
<dbReference type="PIRSF" id="PIRSF002854">
    <property type="entry name" value="MetQ"/>
    <property type="match status" value="1"/>
</dbReference>
<keyword evidence="9" id="KW-1185">Reference proteome</keyword>
<evidence type="ECO:0000256" key="2">
    <source>
        <dbReference type="ARBA" id="ARBA00022729"/>
    </source>
</evidence>
<reference evidence="9" key="1">
    <citation type="journal article" date="2019" name="Int. J. Syst. Evol. Microbiol.">
        <title>The Global Catalogue of Microorganisms (GCM) 10K type strain sequencing project: providing services to taxonomists for standard genome sequencing and annotation.</title>
        <authorList>
            <consortium name="The Broad Institute Genomics Platform"/>
            <consortium name="The Broad Institute Genome Sequencing Center for Infectious Disease"/>
            <person name="Wu L."/>
            <person name="Ma J."/>
        </authorList>
    </citation>
    <scope>NUCLEOTIDE SEQUENCE [LARGE SCALE GENOMIC DNA]</scope>
    <source>
        <strain evidence="9">CGMCC 1.15923</strain>
    </source>
</reference>